<dbReference type="OrthoDB" id="3687641at2759"/>
<sequence length="70" mass="7831">MALDHITCAGDPGVYDIPLPDANTWGKCWDFKQFRKDFDKIALKDLSPFQMVKPPGAKSVTEHNNLQGVI</sequence>
<accession>A0A5Q4BCT7</accession>
<protein>
    <submittedName>
        <fullName evidence="1">Uncharacterized protein</fullName>
    </submittedName>
</protein>
<name>A0A5Q4BCT7_9PEZI</name>
<dbReference type="EMBL" id="PUHP01002078">
    <property type="protein sequence ID" value="TQN64753.1"/>
    <property type="molecule type" value="Genomic_DNA"/>
</dbReference>
<reference evidence="1 2" key="1">
    <citation type="journal article" date="2019" name="Sci. Rep.">
        <title>Colletotrichum shisoi sp. nov., an anthracnose pathogen of Perilla frutescens in Japan: molecular phylogenetic, morphological and genomic evidence.</title>
        <authorList>
            <person name="Gan P."/>
            <person name="Tsushima A."/>
            <person name="Hiroyama R."/>
            <person name="Narusaka M."/>
            <person name="Takano Y."/>
            <person name="Narusaka Y."/>
            <person name="Kawaradani M."/>
            <person name="Damm U."/>
            <person name="Shirasu K."/>
        </authorList>
    </citation>
    <scope>NUCLEOTIDE SEQUENCE [LARGE SCALE GENOMIC DNA]</scope>
    <source>
        <strain evidence="1 2">PG-2018a</strain>
    </source>
</reference>
<proteinExistence type="predicted"/>
<evidence type="ECO:0000313" key="1">
    <source>
        <dbReference type="EMBL" id="TQN64753.1"/>
    </source>
</evidence>
<comment type="caution">
    <text evidence="1">The sequence shown here is derived from an EMBL/GenBank/DDBJ whole genome shotgun (WGS) entry which is preliminary data.</text>
</comment>
<dbReference type="AlphaFoldDB" id="A0A5Q4BCT7"/>
<gene>
    <name evidence="1" type="ORF">CSHISOI_10745</name>
</gene>
<evidence type="ECO:0000313" key="2">
    <source>
        <dbReference type="Proteomes" id="UP000326340"/>
    </source>
</evidence>
<organism evidence="1 2">
    <name type="scientific">Colletotrichum shisoi</name>
    <dbReference type="NCBI Taxonomy" id="2078593"/>
    <lineage>
        <taxon>Eukaryota</taxon>
        <taxon>Fungi</taxon>
        <taxon>Dikarya</taxon>
        <taxon>Ascomycota</taxon>
        <taxon>Pezizomycotina</taxon>
        <taxon>Sordariomycetes</taxon>
        <taxon>Hypocreomycetidae</taxon>
        <taxon>Glomerellales</taxon>
        <taxon>Glomerellaceae</taxon>
        <taxon>Colletotrichum</taxon>
        <taxon>Colletotrichum destructivum species complex</taxon>
    </lineage>
</organism>
<keyword evidence="2" id="KW-1185">Reference proteome</keyword>
<dbReference type="Proteomes" id="UP000326340">
    <property type="component" value="Unassembled WGS sequence"/>
</dbReference>